<feature type="region of interest" description="Disordered" evidence="1">
    <location>
        <begin position="461"/>
        <end position="614"/>
    </location>
</feature>
<name>A0AAD8K044_TARER</name>
<feature type="region of interest" description="Disordered" evidence="1">
    <location>
        <begin position="26"/>
        <end position="51"/>
    </location>
</feature>
<dbReference type="Proteomes" id="UP001229421">
    <property type="component" value="Unassembled WGS sequence"/>
</dbReference>
<dbReference type="Pfam" id="PF07744">
    <property type="entry name" value="SPOC"/>
    <property type="match status" value="1"/>
</dbReference>
<evidence type="ECO:0000313" key="3">
    <source>
        <dbReference type="EMBL" id="KAK1413979.1"/>
    </source>
</evidence>
<dbReference type="InterPro" id="IPR012921">
    <property type="entry name" value="SPOC_C"/>
</dbReference>
<evidence type="ECO:0000256" key="1">
    <source>
        <dbReference type="SAM" id="MobiDB-lite"/>
    </source>
</evidence>
<feature type="domain" description="Spen paralogue and orthologue SPOC C-terminal" evidence="2">
    <location>
        <begin position="174"/>
        <end position="323"/>
    </location>
</feature>
<feature type="compositionally biased region" description="Polar residues" evidence="1">
    <location>
        <begin position="328"/>
        <end position="356"/>
    </location>
</feature>
<feature type="compositionally biased region" description="Polar residues" evidence="1">
    <location>
        <begin position="592"/>
        <end position="602"/>
    </location>
</feature>
<evidence type="ECO:0000313" key="4">
    <source>
        <dbReference type="Proteomes" id="UP001229421"/>
    </source>
</evidence>
<dbReference type="EMBL" id="JAUHHV010000008">
    <property type="protein sequence ID" value="KAK1413979.1"/>
    <property type="molecule type" value="Genomic_DNA"/>
</dbReference>
<protein>
    <recommendedName>
        <fullName evidence="2">Spen paralogue and orthologue SPOC C-terminal domain-containing protein</fullName>
    </recommendedName>
</protein>
<dbReference type="AlphaFoldDB" id="A0AAD8K044"/>
<sequence>MILQSLQGASANDRLAGSSSKINVATSNSSGSNLHDGSFNIPITQPTSVDPASFKHQLDNQLCQQNRVSETHAGQSSVDPNLQELIKFLSTKYGPMKAPLEIGTPEYMKLVEILKQSSVDGRGYSVQELAGGSKESGSYSKDGLTNNIQNAESASLTENKSSIGKINREKASVSEKAAEQLWGGSLQLSSSVTLSAVAFFKSGEKLVGNFWPKSIEVKGKVRLEAFEKYVQDLPRSRNRGLMVTSICWNEESSNIGLNGMKEVANGYKKSSRVGFAHLLSGTDLYICPRSDPIVTILAKYGFFKGMSVIDDKPDSMIGCVVWRKNRSANPVGNTSDGKKSPNVQQKISSPGFTSKQSAEKKLSPEKIESRQHDKPLTSPLTIVCAEVDRNGGSSSSSSALQNSVSLDSGNSVLKKRTFEDDDLPEFDFSVASAKSTLVSQPLNLPKKLDTSQLTQLPSVVNAMKTDDNTNGSSKQSLKKTKLFDDDDMPEWRPPELHSQQSPQITTSNFQNLPLCPPCPPLPQPPLPPGPPPPRADTRSLPSCQPFRPPITSQPPVFMRPPSQPQLLLPPPQPQLLPPPPPPSQPQLPPQPHSFSGRVSTNHVLWHQPPFRPQL</sequence>
<gene>
    <name evidence="3" type="ORF">QVD17_29716</name>
</gene>
<dbReference type="PANTHER" id="PTHR11477:SF37">
    <property type="entry name" value="SPEN PARALOGUE AND ORTHOLOGUE SPOC C-TERMINAL DOMAIN-CONTAINING PROTEIN"/>
    <property type="match status" value="1"/>
</dbReference>
<feature type="compositionally biased region" description="Pro residues" evidence="1">
    <location>
        <begin position="546"/>
        <end position="591"/>
    </location>
</feature>
<feature type="compositionally biased region" description="Polar residues" evidence="1">
    <location>
        <begin position="497"/>
        <end position="511"/>
    </location>
</feature>
<comment type="caution">
    <text evidence="3">The sequence shown here is derived from an EMBL/GenBank/DDBJ whole genome shotgun (WGS) entry which is preliminary data.</text>
</comment>
<dbReference type="CDD" id="cd21538">
    <property type="entry name" value="SPOC_TFIIS"/>
    <property type="match status" value="1"/>
</dbReference>
<accession>A0AAD8K044</accession>
<keyword evidence="4" id="KW-1185">Reference proteome</keyword>
<feature type="compositionally biased region" description="Pro residues" evidence="1">
    <location>
        <begin position="514"/>
        <end position="534"/>
    </location>
</feature>
<feature type="region of interest" description="Disordered" evidence="1">
    <location>
        <begin position="328"/>
        <end position="380"/>
    </location>
</feature>
<feature type="compositionally biased region" description="Polar residues" evidence="1">
    <location>
        <begin position="26"/>
        <end position="50"/>
    </location>
</feature>
<feature type="compositionally biased region" description="Basic and acidic residues" evidence="1">
    <location>
        <begin position="357"/>
        <end position="375"/>
    </location>
</feature>
<organism evidence="3 4">
    <name type="scientific">Tagetes erecta</name>
    <name type="common">African marigold</name>
    <dbReference type="NCBI Taxonomy" id="13708"/>
    <lineage>
        <taxon>Eukaryota</taxon>
        <taxon>Viridiplantae</taxon>
        <taxon>Streptophyta</taxon>
        <taxon>Embryophyta</taxon>
        <taxon>Tracheophyta</taxon>
        <taxon>Spermatophyta</taxon>
        <taxon>Magnoliopsida</taxon>
        <taxon>eudicotyledons</taxon>
        <taxon>Gunneridae</taxon>
        <taxon>Pentapetalae</taxon>
        <taxon>asterids</taxon>
        <taxon>campanulids</taxon>
        <taxon>Asterales</taxon>
        <taxon>Asteraceae</taxon>
        <taxon>Asteroideae</taxon>
        <taxon>Heliantheae alliance</taxon>
        <taxon>Tageteae</taxon>
        <taxon>Tagetes</taxon>
    </lineage>
</organism>
<reference evidence="3" key="1">
    <citation type="journal article" date="2023" name="bioRxiv">
        <title>Improved chromosome-level genome assembly for marigold (Tagetes erecta).</title>
        <authorList>
            <person name="Jiang F."/>
            <person name="Yuan L."/>
            <person name="Wang S."/>
            <person name="Wang H."/>
            <person name="Xu D."/>
            <person name="Wang A."/>
            <person name="Fan W."/>
        </authorList>
    </citation>
    <scope>NUCLEOTIDE SEQUENCE</scope>
    <source>
        <strain evidence="3">WSJ</strain>
        <tissue evidence="3">Leaf</tissue>
    </source>
</reference>
<dbReference type="GO" id="GO:0005634">
    <property type="term" value="C:nucleus"/>
    <property type="evidence" value="ECO:0007669"/>
    <property type="project" value="TreeGrafter"/>
</dbReference>
<proteinExistence type="predicted"/>
<dbReference type="GO" id="GO:0006351">
    <property type="term" value="P:DNA-templated transcription"/>
    <property type="evidence" value="ECO:0007669"/>
    <property type="project" value="TreeGrafter"/>
</dbReference>
<evidence type="ECO:0000259" key="2">
    <source>
        <dbReference type="Pfam" id="PF07744"/>
    </source>
</evidence>
<dbReference type="PANTHER" id="PTHR11477">
    <property type="entry name" value="TRANSCRIPTION FACTOR S-II ZINC FINGER DOMAIN-CONTAINING PROTEIN"/>
    <property type="match status" value="1"/>
</dbReference>